<dbReference type="Pfam" id="PF08676">
    <property type="entry name" value="MutL_C"/>
    <property type="match status" value="1"/>
</dbReference>
<dbReference type="GO" id="GO:0016887">
    <property type="term" value="F:ATP hydrolysis activity"/>
    <property type="evidence" value="ECO:0007669"/>
    <property type="project" value="InterPro"/>
</dbReference>
<evidence type="ECO:0000259" key="1">
    <source>
        <dbReference type="SMART" id="SM00853"/>
    </source>
</evidence>
<comment type="caution">
    <text evidence="2">The sequence shown here is derived from an EMBL/GenBank/DDBJ whole genome shotgun (WGS) entry which is preliminary data.</text>
</comment>
<dbReference type="InterPro" id="IPR042120">
    <property type="entry name" value="MutL_C_dimsub"/>
</dbReference>
<dbReference type="PANTHER" id="PTHR10073">
    <property type="entry name" value="DNA MISMATCH REPAIR PROTEIN MLH, PMS, MUTL"/>
    <property type="match status" value="1"/>
</dbReference>
<name>A0AAD5ULK2_9FUNG</name>
<proteinExistence type="predicted"/>
<keyword evidence="3" id="KW-1185">Reference proteome</keyword>
<reference evidence="2" key="1">
    <citation type="submission" date="2020-05" db="EMBL/GenBank/DDBJ databases">
        <title>Phylogenomic resolution of chytrid fungi.</title>
        <authorList>
            <person name="Stajich J.E."/>
            <person name="Amses K."/>
            <person name="Simmons R."/>
            <person name="Seto K."/>
            <person name="Myers J."/>
            <person name="Bonds A."/>
            <person name="Quandt C.A."/>
            <person name="Barry K."/>
            <person name="Liu P."/>
            <person name="Grigoriev I."/>
            <person name="Longcore J.E."/>
            <person name="James T.Y."/>
        </authorList>
    </citation>
    <scope>NUCLEOTIDE SEQUENCE</scope>
    <source>
        <strain evidence="2">PLAUS21</strain>
    </source>
</reference>
<evidence type="ECO:0000313" key="3">
    <source>
        <dbReference type="Proteomes" id="UP001210925"/>
    </source>
</evidence>
<protein>
    <submittedName>
        <fullName evidence="2">DNA mismatch repair protein</fullName>
    </submittedName>
</protein>
<dbReference type="Proteomes" id="UP001210925">
    <property type="component" value="Unassembled WGS sequence"/>
</dbReference>
<dbReference type="SMART" id="SM00853">
    <property type="entry name" value="MutL_C"/>
    <property type="match status" value="1"/>
</dbReference>
<organism evidence="2 3">
    <name type="scientific">Boothiomyces macroporosus</name>
    <dbReference type="NCBI Taxonomy" id="261099"/>
    <lineage>
        <taxon>Eukaryota</taxon>
        <taxon>Fungi</taxon>
        <taxon>Fungi incertae sedis</taxon>
        <taxon>Chytridiomycota</taxon>
        <taxon>Chytridiomycota incertae sedis</taxon>
        <taxon>Chytridiomycetes</taxon>
        <taxon>Rhizophydiales</taxon>
        <taxon>Terramycetaceae</taxon>
        <taxon>Boothiomyces</taxon>
    </lineage>
</organism>
<feature type="domain" description="MutL C-terminal dimerisation" evidence="1">
    <location>
        <begin position="70"/>
        <end position="204"/>
    </location>
</feature>
<sequence>MTQHKKPKRVQTVSTPVYKATSAPKPLSLNRCGSNFEWVNPVELPKQPLPRCKEGTLVSLNVEQFKKIKVIGQVDKKFIACQADGLILVVDQHAAHERIKLEEYLHCFVSDISPVQFEYSFEPYYQEQAKKHCKKLLRIGIHLNCTGFTIRKDFRTTELNVLAQIIKDSLDYYETVGLDLVPNPVVDHFKSKACRSAIMFGMKLSKAECEWIIQSLLKCKDPSTLTWPEFFEISSIYGAITELYESEFICGVDACV</sequence>
<dbReference type="InterPro" id="IPR037198">
    <property type="entry name" value="MutL_C_sf"/>
</dbReference>
<evidence type="ECO:0000313" key="2">
    <source>
        <dbReference type="EMBL" id="KAJ3261360.1"/>
    </source>
</evidence>
<dbReference type="GO" id="GO:0032300">
    <property type="term" value="C:mismatch repair complex"/>
    <property type="evidence" value="ECO:0007669"/>
    <property type="project" value="InterPro"/>
</dbReference>
<dbReference type="PANTHER" id="PTHR10073:SF47">
    <property type="entry name" value="DNA MISMATCH REPAIR PROTEIN MLH3"/>
    <property type="match status" value="1"/>
</dbReference>
<dbReference type="InterPro" id="IPR014790">
    <property type="entry name" value="MutL_C"/>
</dbReference>
<dbReference type="InterPro" id="IPR038973">
    <property type="entry name" value="MutL/Mlh/Pms-like"/>
</dbReference>
<dbReference type="AlphaFoldDB" id="A0AAD5ULK2"/>
<dbReference type="EMBL" id="JADGKB010000006">
    <property type="protein sequence ID" value="KAJ3261360.1"/>
    <property type="molecule type" value="Genomic_DNA"/>
</dbReference>
<dbReference type="GO" id="GO:0140664">
    <property type="term" value="F:ATP-dependent DNA damage sensor activity"/>
    <property type="evidence" value="ECO:0007669"/>
    <property type="project" value="InterPro"/>
</dbReference>
<dbReference type="Gene3D" id="3.30.1540.20">
    <property type="entry name" value="MutL, C-terminal domain, dimerisation subdomain"/>
    <property type="match status" value="1"/>
</dbReference>
<dbReference type="GO" id="GO:0006298">
    <property type="term" value="P:mismatch repair"/>
    <property type="evidence" value="ECO:0007669"/>
    <property type="project" value="InterPro"/>
</dbReference>
<dbReference type="SUPFAM" id="SSF118116">
    <property type="entry name" value="DNA mismatch repair protein MutL"/>
    <property type="match status" value="1"/>
</dbReference>
<gene>
    <name evidence="2" type="primary">MLH3</name>
    <name evidence="2" type="ORF">HK103_005968</name>
</gene>
<accession>A0AAD5ULK2</accession>
<dbReference type="GO" id="GO:0005524">
    <property type="term" value="F:ATP binding"/>
    <property type="evidence" value="ECO:0007669"/>
    <property type="project" value="InterPro"/>
</dbReference>